<organism evidence="2 3">
    <name type="scientific">Tsukamurella strandjordii</name>
    <dbReference type="NCBI Taxonomy" id="147577"/>
    <lineage>
        <taxon>Bacteria</taxon>
        <taxon>Bacillati</taxon>
        <taxon>Actinomycetota</taxon>
        <taxon>Actinomycetes</taxon>
        <taxon>Mycobacteriales</taxon>
        <taxon>Tsukamurellaceae</taxon>
        <taxon>Tsukamurella</taxon>
    </lineage>
</organism>
<dbReference type="RefSeq" id="WP_305110785.1">
    <property type="nucleotide sequence ID" value="NZ_JAUTIX010000002.1"/>
</dbReference>
<comment type="caution">
    <text evidence="2">The sequence shown here is derived from an EMBL/GenBank/DDBJ whole genome shotgun (WGS) entry which is preliminary data.</text>
</comment>
<protein>
    <submittedName>
        <fullName evidence="2">DUF6069 family protein</fullName>
    </submittedName>
</protein>
<proteinExistence type="predicted"/>
<sequence length="144" mass="14453">MTVHSPTTSAAPTVRLTRTTVVVGAVAASLLANLVLWLVGLAAGGDFTMTDPEGVRASVAPGGVILMTVAPLAVGMTAAVLLSLLWAPVLRVAEVIGAAAALGTIAGTLSADFDGPSTVTLSLMHVVIAVVLVAALEGLYRRVR</sequence>
<keyword evidence="1" id="KW-1133">Transmembrane helix</keyword>
<dbReference type="EMBL" id="JAUTIX010000002">
    <property type="protein sequence ID" value="MDP0397651.1"/>
    <property type="molecule type" value="Genomic_DNA"/>
</dbReference>
<keyword evidence="1" id="KW-0812">Transmembrane</keyword>
<dbReference type="InterPro" id="IPR045713">
    <property type="entry name" value="DUF6069"/>
</dbReference>
<dbReference type="AlphaFoldDB" id="A0AA90N8P3"/>
<reference evidence="2" key="1">
    <citation type="submission" date="2023-08" db="EMBL/GenBank/DDBJ databases">
        <title>The draft genome of Tsukamurella strandjordii strain 050030.</title>
        <authorList>
            <person name="Zhao F."/>
            <person name="Feng Y."/>
            <person name="Zong Z."/>
        </authorList>
    </citation>
    <scope>NUCLEOTIDE SEQUENCE</scope>
    <source>
        <strain evidence="2">050030</strain>
    </source>
</reference>
<gene>
    <name evidence="2" type="ORF">Q7X28_06910</name>
</gene>
<feature type="transmembrane region" description="Helical" evidence="1">
    <location>
        <begin position="123"/>
        <end position="140"/>
    </location>
</feature>
<keyword evidence="1" id="KW-0472">Membrane</keyword>
<dbReference type="Pfam" id="PF19545">
    <property type="entry name" value="DUF6069"/>
    <property type="match status" value="1"/>
</dbReference>
<keyword evidence="3" id="KW-1185">Reference proteome</keyword>
<feature type="transmembrane region" description="Helical" evidence="1">
    <location>
        <begin position="21"/>
        <end position="43"/>
    </location>
</feature>
<evidence type="ECO:0000313" key="3">
    <source>
        <dbReference type="Proteomes" id="UP001178281"/>
    </source>
</evidence>
<evidence type="ECO:0000313" key="2">
    <source>
        <dbReference type="EMBL" id="MDP0397651.1"/>
    </source>
</evidence>
<dbReference type="Proteomes" id="UP001178281">
    <property type="component" value="Unassembled WGS sequence"/>
</dbReference>
<accession>A0AA90N8P3</accession>
<name>A0AA90N8P3_9ACTN</name>
<evidence type="ECO:0000256" key="1">
    <source>
        <dbReference type="SAM" id="Phobius"/>
    </source>
</evidence>
<feature type="transmembrane region" description="Helical" evidence="1">
    <location>
        <begin position="92"/>
        <end position="111"/>
    </location>
</feature>
<feature type="transmembrane region" description="Helical" evidence="1">
    <location>
        <begin position="63"/>
        <end position="85"/>
    </location>
</feature>